<evidence type="ECO:0000313" key="1">
    <source>
        <dbReference type="EMBL" id="ADX67262.1"/>
    </source>
</evidence>
<keyword evidence="2" id="KW-1185">Reference proteome</keyword>
<accession>F0NZD3</accession>
<name>F0NZD3_WEEVC</name>
<dbReference type="eggNOG" id="ENOG50331EC">
    <property type="taxonomic scope" value="Bacteria"/>
</dbReference>
<proteinExistence type="predicted"/>
<gene>
    <name evidence="1" type="ordered locus">Weevi_0543</name>
</gene>
<reference evidence="1 2" key="1">
    <citation type="journal article" date="2011" name="Stand. Genomic Sci.">
        <title>Complete genome sequence of Weeksella virosa type strain (9751).</title>
        <authorList>
            <person name="Lang E."/>
            <person name="Teshima H."/>
            <person name="Lucas S."/>
            <person name="Lapidus A."/>
            <person name="Hammon N."/>
            <person name="Deshpande S."/>
            <person name="Nolan M."/>
            <person name="Cheng J.F."/>
            <person name="Pitluck S."/>
            <person name="Liolios K."/>
            <person name="Pagani I."/>
            <person name="Mikhailova N."/>
            <person name="Ivanova N."/>
            <person name="Mavromatis K."/>
            <person name="Pati A."/>
            <person name="Tapia R."/>
            <person name="Han C."/>
            <person name="Goodwin L."/>
            <person name="Chen A."/>
            <person name="Palaniappan K."/>
            <person name="Land M."/>
            <person name="Hauser L."/>
            <person name="Chang Y.J."/>
            <person name="Jeffries C.D."/>
            <person name="Brambilla E.M."/>
            <person name="Kopitz M."/>
            <person name="Rohde M."/>
            <person name="Goker M."/>
            <person name="Tindall B.J."/>
            <person name="Detter J.C."/>
            <person name="Woyke T."/>
            <person name="Bristow J."/>
            <person name="Eisen J.A."/>
            <person name="Markowitz V."/>
            <person name="Hugenholtz P."/>
            <person name="Klenk H.P."/>
            <person name="Kyrpides N.C."/>
        </authorList>
    </citation>
    <scope>NUCLEOTIDE SEQUENCE [LARGE SCALE GENOMIC DNA]</scope>
    <source>
        <strain evidence="2">ATCC 43766 / DSM 16922 / JCM 21250 / NBRC 16016 / NCTC 11634 / CL345/78</strain>
    </source>
</reference>
<dbReference type="EMBL" id="CP002455">
    <property type="protein sequence ID" value="ADX67262.1"/>
    <property type="molecule type" value="Genomic_DNA"/>
</dbReference>
<protein>
    <submittedName>
        <fullName evidence="1">Uncharacterized protein</fullName>
    </submittedName>
</protein>
<dbReference type="OrthoDB" id="1445783at2"/>
<dbReference type="RefSeq" id="WP_013597654.1">
    <property type="nucleotide sequence ID" value="NC_015144.1"/>
</dbReference>
<dbReference type="AlphaFoldDB" id="F0NZD3"/>
<sequence>MNKQLKMIWDFRGPEAEKIAEHHVIHLNEYLAKEKLEGFANLDKQTDLHTIAFVVVDESQMMKVRDELRPHRAVWYEQV</sequence>
<reference evidence="2" key="2">
    <citation type="journal article" date="2011" name="Stand. Genomic Sci.">
        <title>Complete genome sequence of Weeksella virosa type strain (9751T).</title>
        <authorList>
            <person name="Lang E."/>
            <person name="Teshima H."/>
            <person name="Lucas S."/>
            <person name="Lapidus A."/>
            <person name="Hammon N."/>
            <person name="Deshpande S."/>
            <person name="Nolan M."/>
            <person name="Cheng J."/>
            <person name="Pitluck S."/>
            <person name="Liolios K."/>
            <person name="Pagani I."/>
            <person name="Mikhailova N."/>
            <person name="Ivanova N."/>
            <person name="Mavromatis K."/>
            <person name="Pati A."/>
            <person name="Tapia R."/>
            <person name="Han C."/>
            <person name="Goodwin L."/>
            <person name="Chen A."/>
            <person name="Palaniappan K."/>
            <person name="Land M."/>
            <person name="Hauser L."/>
            <person name="Chang Y."/>
            <person name="Jeffries C."/>
            <person name="Brambilla E."/>
            <person name="Kopitz M."/>
            <person name="Rohde M."/>
            <person name="Goker M."/>
            <person name="Tindall B."/>
            <person name="Detter J."/>
            <person name="Woyke T."/>
            <person name="Bristow J."/>
            <person name="Eisen J."/>
            <person name="Markowitz V."/>
            <person name="Hugenholtz P."/>
            <person name="Klenk H."/>
            <person name="Kyrpides N."/>
        </authorList>
    </citation>
    <scope>NUCLEOTIDE SEQUENCE [LARGE SCALE GENOMIC DNA]</scope>
    <source>
        <strain evidence="2">ATCC 43766 / DSM 16922 / JCM 21250 / NBRC 16016 / NCTC 11634 / CL345/78</strain>
    </source>
</reference>
<dbReference type="Proteomes" id="UP000008641">
    <property type="component" value="Chromosome"/>
</dbReference>
<evidence type="ECO:0000313" key="2">
    <source>
        <dbReference type="Proteomes" id="UP000008641"/>
    </source>
</evidence>
<dbReference type="HOGENOM" id="CLU_183688_0_0_10"/>
<dbReference type="STRING" id="865938.Weevi_0543"/>
<dbReference type="KEGG" id="wvi:Weevi_0543"/>
<organism evidence="1 2">
    <name type="scientific">Weeksella virosa (strain ATCC 43766 / DSM 16922 / JCM 21250 / CCUG 30538 / CDC 9751 / IAM 14551 / NBRC 16016 / NCTC 11634 / CL345/78)</name>
    <dbReference type="NCBI Taxonomy" id="865938"/>
    <lineage>
        <taxon>Bacteria</taxon>
        <taxon>Pseudomonadati</taxon>
        <taxon>Bacteroidota</taxon>
        <taxon>Flavobacteriia</taxon>
        <taxon>Flavobacteriales</taxon>
        <taxon>Weeksellaceae</taxon>
        <taxon>Weeksella</taxon>
    </lineage>
</organism>